<sequence>MKQSTSTGVLNTLAAGIVFFSSWSQAALSLDRTRIILDAGNPSVSLTIANENPRLPYLAQGWIENEQGEKVNSPLTVLPPVQRIEAGDKSQIKIQSLSSVNLLSQDKETLFYFNLREIPPRSDQPNTLQIALQTKIKLFYRPEALQISSAQYASPIQQQVQLVRKGGRYRLHNPTGYYITIIEASHGKGEEPLKDFTPVMVAPRADVELNVSPAALGDAPVLQYVNDFGGRSSLIFRCHGMTCKVITQA</sequence>
<evidence type="ECO:0000256" key="3">
    <source>
        <dbReference type="ARBA" id="ARBA00022729"/>
    </source>
</evidence>
<evidence type="ECO:0000256" key="1">
    <source>
        <dbReference type="ARBA" id="ARBA00004418"/>
    </source>
</evidence>
<name>A0ABN6DHP5_ERWRD</name>
<dbReference type="Pfam" id="PF00345">
    <property type="entry name" value="PapD_N"/>
    <property type="match status" value="1"/>
</dbReference>
<dbReference type="Pfam" id="PF02753">
    <property type="entry name" value="PapD_C"/>
    <property type="match status" value="1"/>
</dbReference>
<evidence type="ECO:0000256" key="5">
    <source>
        <dbReference type="ARBA" id="ARBA00023186"/>
    </source>
</evidence>
<keyword evidence="9" id="KW-1185">Reference proteome</keyword>
<dbReference type="InterPro" id="IPR036316">
    <property type="entry name" value="Pili_assmbl_chap_C_dom_sf"/>
</dbReference>
<dbReference type="InterPro" id="IPR008962">
    <property type="entry name" value="PapD-like_sf"/>
</dbReference>
<reference evidence="8 9" key="1">
    <citation type="submission" date="2021-01" db="EMBL/GenBank/DDBJ databases">
        <title>Complete genome sequence of Erwinia rhapontici MAFF 311153.</title>
        <authorList>
            <person name="Morohoshi T."/>
            <person name="Someya N."/>
        </authorList>
    </citation>
    <scope>NUCLEOTIDE SEQUENCE [LARGE SCALE GENOMIC DNA]</scope>
    <source>
        <strain evidence="8 9">MAFF 311153</strain>
    </source>
</reference>
<evidence type="ECO:0000259" key="7">
    <source>
        <dbReference type="Pfam" id="PF02753"/>
    </source>
</evidence>
<dbReference type="PRINTS" id="PR00969">
    <property type="entry name" value="CHAPERONPILI"/>
</dbReference>
<evidence type="ECO:0000313" key="9">
    <source>
        <dbReference type="Proteomes" id="UP000677515"/>
    </source>
</evidence>
<dbReference type="InterPro" id="IPR013783">
    <property type="entry name" value="Ig-like_fold"/>
</dbReference>
<accession>A0ABN6DHP5</accession>
<keyword evidence="3" id="KW-0732">Signal</keyword>
<feature type="domain" description="Pili assembly chaperone C-terminal" evidence="7">
    <location>
        <begin position="172"/>
        <end position="232"/>
    </location>
</feature>
<comment type="similarity">
    <text evidence="2">Belongs to the periplasmic pilus chaperone family.</text>
</comment>
<dbReference type="Proteomes" id="UP000677515">
    <property type="component" value="Chromosome"/>
</dbReference>
<dbReference type="InterPro" id="IPR050643">
    <property type="entry name" value="Periplasmic_pilus_chap"/>
</dbReference>
<evidence type="ECO:0000256" key="2">
    <source>
        <dbReference type="ARBA" id="ARBA00007399"/>
    </source>
</evidence>
<dbReference type="SUPFAM" id="SSF49354">
    <property type="entry name" value="PapD-like"/>
    <property type="match status" value="1"/>
</dbReference>
<dbReference type="InterPro" id="IPR016147">
    <property type="entry name" value="Pili_assmbl_chaperone_N"/>
</dbReference>
<dbReference type="RefSeq" id="WP_133840984.1">
    <property type="nucleotide sequence ID" value="NZ_AP024329.1"/>
</dbReference>
<protein>
    <submittedName>
        <fullName evidence="8">Fimbrial protein StfD</fullName>
    </submittedName>
</protein>
<evidence type="ECO:0000256" key="4">
    <source>
        <dbReference type="ARBA" id="ARBA00022764"/>
    </source>
</evidence>
<evidence type="ECO:0000313" key="8">
    <source>
        <dbReference type="EMBL" id="BCQ34186.1"/>
    </source>
</evidence>
<dbReference type="SUPFAM" id="SSF49584">
    <property type="entry name" value="Periplasmic chaperone C-domain"/>
    <property type="match status" value="1"/>
</dbReference>
<dbReference type="InterPro" id="IPR001829">
    <property type="entry name" value="Pili_assmbl_chaperone_bac"/>
</dbReference>
<comment type="subcellular location">
    <subcellularLocation>
        <location evidence="1">Periplasm</location>
    </subcellularLocation>
</comment>
<keyword evidence="4" id="KW-0574">Periplasm</keyword>
<dbReference type="PANTHER" id="PTHR30251:SF2">
    <property type="entry name" value="FIMBRIAL CHAPERONE YADV-RELATED"/>
    <property type="match status" value="1"/>
</dbReference>
<gene>
    <name evidence="8" type="primary">mrfD</name>
    <name evidence="8" type="ORF">ERHA53_15290</name>
</gene>
<evidence type="ECO:0000259" key="6">
    <source>
        <dbReference type="Pfam" id="PF00345"/>
    </source>
</evidence>
<proteinExistence type="inferred from homology"/>
<dbReference type="GeneID" id="99865854"/>
<dbReference type="InterPro" id="IPR016148">
    <property type="entry name" value="Pili_assmbl_chaperone_C"/>
</dbReference>
<feature type="domain" description="Pili assembly chaperone N-terminal" evidence="6">
    <location>
        <begin position="28"/>
        <end position="145"/>
    </location>
</feature>
<organism evidence="8 9">
    <name type="scientific">Erwinia rhapontici</name>
    <name type="common">Pectobacterium rhapontici</name>
    <dbReference type="NCBI Taxonomy" id="55212"/>
    <lineage>
        <taxon>Bacteria</taxon>
        <taxon>Pseudomonadati</taxon>
        <taxon>Pseudomonadota</taxon>
        <taxon>Gammaproteobacteria</taxon>
        <taxon>Enterobacterales</taxon>
        <taxon>Erwiniaceae</taxon>
        <taxon>Erwinia</taxon>
    </lineage>
</organism>
<keyword evidence="5" id="KW-0143">Chaperone</keyword>
<dbReference type="Gene3D" id="2.60.40.10">
    <property type="entry name" value="Immunoglobulins"/>
    <property type="match status" value="2"/>
</dbReference>
<dbReference type="EMBL" id="AP024329">
    <property type="protein sequence ID" value="BCQ34186.1"/>
    <property type="molecule type" value="Genomic_DNA"/>
</dbReference>
<dbReference type="PANTHER" id="PTHR30251">
    <property type="entry name" value="PILUS ASSEMBLY CHAPERONE"/>
    <property type="match status" value="1"/>
</dbReference>